<evidence type="ECO:0000313" key="2">
    <source>
        <dbReference type="EMBL" id="KAA1096517.1"/>
    </source>
</evidence>
<proteinExistence type="predicted"/>
<reference evidence="4 5" key="1">
    <citation type="submission" date="2019-05" db="EMBL/GenBank/DDBJ databases">
        <title>Emergence of the Ug99 lineage of the wheat stem rust pathogen through somatic hybridization.</title>
        <authorList>
            <person name="Li F."/>
            <person name="Upadhyaya N.M."/>
            <person name="Sperschneider J."/>
            <person name="Matny O."/>
            <person name="Nguyen-Phuc H."/>
            <person name="Mago R."/>
            <person name="Raley C."/>
            <person name="Miller M.E."/>
            <person name="Silverstein K.A.T."/>
            <person name="Henningsen E."/>
            <person name="Hirsch C.D."/>
            <person name="Visser B."/>
            <person name="Pretorius Z.A."/>
            <person name="Steffenson B.J."/>
            <person name="Schwessinger B."/>
            <person name="Dodds P.N."/>
            <person name="Figueroa M."/>
        </authorList>
    </citation>
    <scope>NUCLEOTIDE SEQUENCE [LARGE SCALE GENOMIC DNA]</scope>
    <source>
        <strain evidence="2">21-0</strain>
        <strain evidence="3 5">Ug99</strain>
    </source>
</reference>
<dbReference type="EMBL" id="VDEP01000102">
    <property type="protein sequence ID" value="KAA1131919.1"/>
    <property type="molecule type" value="Genomic_DNA"/>
</dbReference>
<dbReference type="AlphaFoldDB" id="A0A5B0P4P5"/>
<evidence type="ECO:0000256" key="1">
    <source>
        <dbReference type="SAM" id="Phobius"/>
    </source>
</evidence>
<evidence type="ECO:0000313" key="3">
    <source>
        <dbReference type="EMBL" id="KAA1131919.1"/>
    </source>
</evidence>
<feature type="transmembrane region" description="Helical" evidence="1">
    <location>
        <begin position="173"/>
        <end position="192"/>
    </location>
</feature>
<feature type="transmembrane region" description="Helical" evidence="1">
    <location>
        <begin position="131"/>
        <end position="153"/>
    </location>
</feature>
<evidence type="ECO:0000313" key="5">
    <source>
        <dbReference type="Proteomes" id="UP000325313"/>
    </source>
</evidence>
<gene>
    <name evidence="2" type="ORF">PGT21_018965</name>
    <name evidence="3" type="ORF">PGTUg99_033747</name>
</gene>
<feature type="transmembrane region" description="Helical" evidence="1">
    <location>
        <begin position="32"/>
        <end position="49"/>
    </location>
</feature>
<sequence>MRPEGYQCNQLKKFFESLEGDNRYNEQISVKILKAIATLYLLFILNLLIKWANANLLSSINFYFIKNGFLSHQVVAATIYKFWIASLLMKSFADNCEESSSHNSIQSKEINKRAPKKIDWQSGPILLVHPILIRPVILIMFFLLLTVSFFHQLLKLIATAWFDELRTDMTKLLNNNLPPLWFLYSCCCFLFVRPDNRIYADKFTPIEYHSWTKMLADVLKSRRQQSFVFSLAFTLILIGPRFSLMSLKAVNNRHSFSVLHYSPSSRTNTLADVLKGRRSLLSSTGFDLFWHLIHSSFHFDGLDLQSFVEIDRDLARCEKVFKQLHI</sequence>
<keyword evidence="1" id="KW-0472">Membrane</keyword>
<keyword evidence="1" id="KW-0812">Transmembrane</keyword>
<dbReference type="Proteomes" id="UP000325313">
    <property type="component" value="Unassembled WGS sequence"/>
</dbReference>
<dbReference type="EMBL" id="VSWC01000067">
    <property type="protein sequence ID" value="KAA1096517.1"/>
    <property type="molecule type" value="Genomic_DNA"/>
</dbReference>
<keyword evidence="4" id="KW-1185">Reference proteome</keyword>
<evidence type="ECO:0000313" key="4">
    <source>
        <dbReference type="Proteomes" id="UP000324748"/>
    </source>
</evidence>
<accession>A0A5B0P4P5</accession>
<name>A0A5B0P4P5_PUCGR</name>
<organism evidence="2 4">
    <name type="scientific">Puccinia graminis f. sp. tritici</name>
    <dbReference type="NCBI Taxonomy" id="56615"/>
    <lineage>
        <taxon>Eukaryota</taxon>
        <taxon>Fungi</taxon>
        <taxon>Dikarya</taxon>
        <taxon>Basidiomycota</taxon>
        <taxon>Pucciniomycotina</taxon>
        <taxon>Pucciniomycetes</taxon>
        <taxon>Pucciniales</taxon>
        <taxon>Pucciniaceae</taxon>
        <taxon>Puccinia</taxon>
    </lineage>
</organism>
<feature type="transmembrane region" description="Helical" evidence="1">
    <location>
        <begin position="69"/>
        <end position="89"/>
    </location>
</feature>
<keyword evidence="1" id="KW-1133">Transmembrane helix</keyword>
<feature type="transmembrane region" description="Helical" evidence="1">
    <location>
        <begin position="227"/>
        <end position="247"/>
    </location>
</feature>
<dbReference type="Proteomes" id="UP000324748">
    <property type="component" value="Unassembled WGS sequence"/>
</dbReference>
<comment type="caution">
    <text evidence="2">The sequence shown here is derived from an EMBL/GenBank/DDBJ whole genome shotgun (WGS) entry which is preliminary data.</text>
</comment>
<protein>
    <submittedName>
        <fullName evidence="2">Uncharacterized protein</fullName>
    </submittedName>
</protein>